<dbReference type="InterPro" id="IPR001737">
    <property type="entry name" value="KsgA/Erm"/>
</dbReference>
<keyword evidence="3 11" id="KW-0489">Methyltransferase</keyword>
<dbReference type="GO" id="GO:0016740">
    <property type="term" value="F:transferase activity"/>
    <property type="evidence" value="ECO:0007669"/>
    <property type="project" value="UniProtKB-KW"/>
</dbReference>
<organism evidence="14 15">
    <name type="scientific">Gekko japonicus</name>
    <name type="common">Schlegel's Japanese gecko</name>
    <dbReference type="NCBI Taxonomy" id="146911"/>
    <lineage>
        <taxon>Eukaryota</taxon>
        <taxon>Metazoa</taxon>
        <taxon>Chordata</taxon>
        <taxon>Craniata</taxon>
        <taxon>Vertebrata</taxon>
        <taxon>Euteleostomi</taxon>
        <taxon>Lepidosauria</taxon>
        <taxon>Squamata</taxon>
        <taxon>Bifurcata</taxon>
        <taxon>Gekkota</taxon>
        <taxon>Gekkonidae</taxon>
        <taxon>Gekkoninae</taxon>
        <taxon>Gekko</taxon>
    </lineage>
</organism>
<sequence length="408" mass="45738">MLGTTAGMVVTAPGLSGRPVVLAAAVSSVLWRAVRGLAGQSQRRLCPAEGSFPLRVPEADEAARAILENSRAPPPLRRFIACPDLARTVVSRLCHNSVLEPTSRRPAVVVECEPGPGILTRTLLNAGSQVIALESNNAFLPDLESLKRKLDGQLEVVHCDFFKLDPVGLGSLRPPVMYSERLLENLGILPVPWTADIPLKVVGIVPQKRERSLLWKLIYSLYERGSVYKYGRIELNLFVSEKEYKTLVAKPGERRIYQPLSVLWQTACDVQLLHMEPWSSFLTNSRNGGLSIPKSVLLQNDHLCLVRMTPRKNLFTDSLTTTNSHIFILMVKQCLAKCRTKLVDKLNLWSLESGKKLLRQIEIPEDITTGNLYPEEYKCLFEAMEQSKEFDQSWLFEDSLEDNSAINF</sequence>
<evidence type="ECO:0000256" key="1">
    <source>
        <dbReference type="ARBA" id="ARBA00004173"/>
    </source>
</evidence>
<keyword evidence="5 11" id="KW-0949">S-adenosyl-L-methionine</keyword>
<protein>
    <recommendedName>
        <fullName evidence="12">rRNA adenine N(6)-methyltransferase</fullName>
        <ecNumber evidence="12">2.1.1.-</ecNumber>
    </recommendedName>
</protein>
<evidence type="ECO:0000256" key="2">
    <source>
        <dbReference type="ARBA" id="ARBA00022552"/>
    </source>
</evidence>
<feature type="binding site" evidence="11">
    <location>
        <position position="160"/>
    </location>
    <ligand>
        <name>S-adenosyl-L-methionine</name>
        <dbReference type="ChEBI" id="CHEBI:59789"/>
    </ligand>
</feature>
<comment type="similarity">
    <text evidence="11 12">Belongs to the class I-like SAM-binding methyltransferase superfamily. rRNA adenine N(6)-methyltransferase family.</text>
</comment>
<evidence type="ECO:0000256" key="6">
    <source>
        <dbReference type="ARBA" id="ARBA00022884"/>
    </source>
</evidence>
<dbReference type="SMART" id="SM00650">
    <property type="entry name" value="rADc"/>
    <property type="match status" value="1"/>
</dbReference>
<dbReference type="SUPFAM" id="SSF53335">
    <property type="entry name" value="S-adenosyl-L-methionine-dependent methyltransferases"/>
    <property type="match status" value="1"/>
</dbReference>
<dbReference type="PANTHER" id="PTHR11727">
    <property type="entry name" value="DIMETHYLADENOSINE TRANSFERASE"/>
    <property type="match status" value="1"/>
</dbReference>
<evidence type="ECO:0000256" key="4">
    <source>
        <dbReference type="ARBA" id="ARBA00022679"/>
    </source>
</evidence>
<feature type="binding site" evidence="11">
    <location>
        <position position="134"/>
    </location>
    <ligand>
        <name>S-adenosyl-L-methionine</name>
        <dbReference type="ChEBI" id="CHEBI:59789"/>
    </ligand>
</feature>
<evidence type="ECO:0000256" key="7">
    <source>
        <dbReference type="ARBA" id="ARBA00022946"/>
    </source>
</evidence>
<keyword evidence="4 11" id="KW-0808">Transferase</keyword>
<dbReference type="InterPro" id="IPR029063">
    <property type="entry name" value="SAM-dependent_MTases_sf"/>
</dbReference>
<keyword evidence="7" id="KW-0809">Transit peptide</keyword>
<dbReference type="PANTHER" id="PTHR11727:SF13">
    <property type="entry name" value="DIMETHYLADENOSINE TRANSFERASE 2, MITOCHONDRIAL"/>
    <property type="match status" value="1"/>
</dbReference>
<gene>
    <name evidence="15" type="primary">TFB2M</name>
</gene>
<evidence type="ECO:0000259" key="13">
    <source>
        <dbReference type="SMART" id="SM00650"/>
    </source>
</evidence>
<evidence type="ECO:0000256" key="12">
    <source>
        <dbReference type="RuleBase" id="RU362106"/>
    </source>
</evidence>
<keyword evidence="14" id="KW-1185">Reference proteome</keyword>
<evidence type="ECO:0000256" key="11">
    <source>
        <dbReference type="PROSITE-ProRule" id="PRU01026"/>
    </source>
</evidence>
<evidence type="ECO:0000256" key="9">
    <source>
        <dbReference type="ARBA" id="ARBA00023128"/>
    </source>
</evidence>
<reference evidence="15" key="1">
    <citation type="submission" date="2025-08" db="UniProtKB">
        <authorList>
            <consortium name="RefSeq"/>
        </authorList>
    </citation>
    <scope>IDENTIFICATION</scope>
</reference>
<dbReference type="Pfam" id="PF00398">
    <property type="entry name" value="RrnaAD"/>
    <property type="match status" value="1"/>
</dbReference>
<dbReference type="PROSITE" id="PS51689">
    <property type="entry name" value="SAM_RNA_A_N6_MT"/>
    <property type="match status" value="1"/>
</dbReference>
<keyword evidence="2 12" id="KW-0698">rRNA processing</keyword>
<dbReference type="Gene3D" id="3.40.50.150">
    <property type="entry name" value="Vaccinia Virus protein VP39"/>
    <property type="match status" value="1"/>
</dbReference>
<comment type="caution">
    <text evidence="11">Lacks conserved residue(s) required for the propagation of feature annotation.</text>
</comment>
<accession>A0ABM1JR54</accession>
<evidence type="ECO:0000256" key="3">
    <source>
        <dbReference type="ARBA" id="ARBA00022603"/>
    </source>
</evidence>
<keyword evidence="10" id="KW-0804">Transcription</keyword>
<evidence type="ECO:0000256" key="5">
    <source>
        <dbReference type="ARBA" id="ARBA00022691"/>
    </source>
</evidence>
<proteinExistence type="inferred from homology"/>
<keyword evidence="8" id="KW-0805">Transcription regulation</keyword>
<dbReference type="InterPro" id="IPR020598">
    <property type="entry name" value="rRNA_Ade_methylase_Trfase_N"/>
</dbReference>
<keyword evidence="9" id="KW-0496">Mitochondrion</keyword>
<evidence type="ECO:0000313" key="15">
    <source>
        <dbReference type="RefSeq" id="XP_015263941.1"/>
    </source>
</evidence>
<feature type="domain" description="Ribosomal RNA adenine methylase transferase N-terminal" evidence="13">
    <location>
        <begin position="89"/>
        <end position="286"/>
    </location>
</feature>
<dbReference type="RefSeq" id="XP_015263941.1">
    <property type="nucleotide sequence ID" value="XM_015408455.1"/>
</dbReference>
<dbReference type="EC" id="2.1.1.-" evidence="12"/>
<dbReference type="GeneID" id="107108070"/>
<evidence type="ECO:0000313" key="14">
    <source>
        <dbReference type="Proteomes" id="UP000694871"/>
    </source>
</evidence>
<dbReference type="PIRSF" id="PIRSF027833">
    <property type="entry name" value="MtTFB2"/>
    <property type="match status" value="1"/>
</dbReference>
<evidence type="ECO:0000256" key="10">
    <source>
        <dbReference type="ARBA" id="ARBA00023163"/>
    </source>
</evidence>
<comment type="subcellular location">
    <subcellularLocation>
        <location evidence="1">Mitochondrion</location>
    </subcellularLocation>
</comment>
<evidence type="ECO:0000256" key="8">
    <source>
        <dbReference type="ARBA" id="ARBA00023015"/>
    </source>
</evidence>
<keyword evidence="6 11" id="KW-0694">RNA-binding</keyword>
<dbReference type="Proteomes" id="UP000694871">
    <property type="component" value="Unplaced"/>
</dbReference>
<name>A0ABM1JR54_GEKJA</name>